<gene>
    <name evidence="3" type="primary">106053995</name>
</gene>
<feature type="domain" description="CABIT" evidence="2">
    <location>
        <begin position="81"/>
        <end position="329"/>
    </location>
</feature>
<dbReference type="EnsemblMetazoa" id="BGLB033149-RA">
    <property type="protein sequence ID" value="BGLB033149-PA"/>
    <property type="gene ID" value="BGLB033149"/>
</dbReference>
<evidence type="ECO:0000259" key="2">
    <source>
        <dbReference type="Pfam" id="PF12736"/>
    </source>
</evidence>
<dbReference type="InterPro" id="IPR025946">
    <property type="entry name" value="CABIT_dom"/>
</dbReference>
<accession>A0A2C9LND3</accession>
<evidence type="ECO:0000313" key="4">
    <source>
        <dbReference type="Proteomes" id="UP000076420"/>
    </source>
</evidence>
<dbReference type="VEuPathDB" id="VectorBase:BGLAX_049581"/>
<dbReference type="KEGG" id="bgt:106053995"/>
<proteinExistence type="predicted"/>
<organism evidence="3 4">
    <name type="scientific">Biomphalaria glabrata</name>
    <name type="common">Bloodfluke planorb</name>
    <name type="synonym">Freshwater snail</name>
    <dbReference type="NCBI Taxonomy" id="6526"/>
    <lineage>
        <taxon>Eukaryota</taxon>
        <taxon>Metazoa</taxon>
        <taxon>Spiralia</taxon>
        <taxon>Lophotrochozoa</taxon>
        <taxon>Mollusca</taxon>
        <taxon>Gastropoda</taxon>
        <taxon>Heterobranchia</taxon>
        <taxon>Euthyneura</taxon>
        <taxon>Panpulmonata</taxon>
        <taxon>Hygrophila</taxon>
        <taxon>Lymnaeoidea</taxon>
        <taxon>Planorbidae</taxon>
        <taxon>Biomphalaria</taxon>
    </lineage>
</organism>
<feature type="compositionally biased region" description="Low complexity" evidence="1">
    <location>
        <begin position="163"/>
        <end position="174"/>
    </location>
</feature>
<dbReference type="Pfam" id="PF12736">
    <property type="entry name" value="CABIT"/>
    <property type="match status" value="1"/>
</dbReference>
<dbReference type="VEuPathDB" id="VectorBase:BGLB033149"/>
<dbReference type="AlphaFoldDB" id="A0A2C9LND3"/>
<dbReference type="OrthoDB" id="6097759at2759"/>
<feature type="region of interest" description="Disordered" evidence="1">
    <location>
        <begin position="1"/>
        <end position="23"/>
    </location>
</feature>
<reference evidence="3" key="1">
    <citation type="submission" date="2020-05" db="UniProtKB">
        <authorList>
            <consortium name="EnsemblMetazoa"/>
        </authorList>
    </citation>
    <scope>IDENTIFICATION</scope>
    <source>
        <strain evidence="3">BB02</strain>
    </source>
</reference>
<evidence type="ECO:0000313" key="3">
    <source>
        <dbReference type="EnsemblMetazoa" id="BGLB033149-PA"/>
    </source>
</evidence>
<sequence length="393" mass="44320">MLRRHKKVKQTQEKKDSSRLSPEVLYNPVNETAHWSQESYSLDGLKEKFQFPQIVRCANKLVPGDSKNLPVNIYVPMLLFTGRTARKILAKHVGVEAKTQRLVETEDSIVIPSDYDGHFLRLASRTTHDKSTVRSLLHIAHSDIPAFVNFSTIVSFPTPPKNPSSSSNLDSTGSQISVKSGPQVLSDKEIVHKPGCVFVVRGVTKGFAKSKRRLHEILLLQCTDESGRDLLIPTDQSGEFVEIQIPPNGDNKLSVLPHQLIAANRYPSLVRFVYGQHAPRLSPTSLMFTLVDTFEEESLIACILYPNHAMMIELPMTSNLTFQVATNRDEVMELGLPRHASMVLEEKREQFMKDLKLKCKFLHHVSPGMTPTDELASATVRTRQFINESFFYV</sequence>
<feature type="region of interest" description="Disordered" evidence="1">
    <location>
        <begin position="159"/>
        <end position="179"/>
    </location>
</feature>
<protein>
    <recommendedName>
        <fullName evidence="2">CABIT domain-containing protein</fullName>
    </recommendedName>
</protein>
<dbReference type="Proteomes" id="UP000076420">
    <property type="component" value="Unassembled WGS sequence"/>
</dbReference>
<dbReference type="RefSeq" id="XP_013065150.2">
    <property type="nucleotide sequence ID" value="XM_013209696.2"/>
</dbReference>
<name>A0A2C9LND3_BIOGL</name>
<evidence type="ECO:0000256" key="1">
    <source>
        <dbReference type="SAM" id="MobiDB-lite"/>
    </source>
</evidence>